<feature type="region of interest" description="Disordered" evidence="5">
    <location>
        <begin position="260"/>
        <end position="279"/>
    </location>
</feature>
<name>A0A833Y3E5_JUGRE</name>
<feature type="region of interest" description="Disordered" evidence="5">
    <location>
        <begin position="1"/>
        <end position="139"/>
    </location>
</feature>
<keyword evidence="1 4" id="KW-0479">Metal-binding</keyword>
<evidence type="ECO:0000259" key="6">
    <source>
        <dbReference type="PROSITE" id="PS50103"/>
    </source>
</evidence>
<feature type="compositionally biased region" description="Acidic residues" evidence="5">
    <location>
        <begin position="90"/>
        <end position="107"/>
    </location>
</feature>
<evidence type="ECO:0000256" key="4">
    <source>
        <dbReference type="PROSITE-ProRule" id="PRU00723"/>
    </source>
</evidence>
<evidence type="ECO:0000256" key="5">
    <source>
        <dbReference type="SAM" id="MobiDB-lite"/>
    </source>
</evidence>
<dbReference type="AlphaFoldDB" id="A0A833Y3E5"/>
<feature type="compositionally biased region" description="Acidic residues" evidence="5">
    <location>
        <begin position="46"/>
        <end position="59"/>
    </location>
</feature>
<feature type="compositionally biased region" description="Basic and acidic residues" evidence="5">
    <location>
        <begin position="124"/>
        <end position="134"/>
    </location>
</feature>
<evidence type="ECO:0000313" key="7">
    <source>
        <dbReference type="EMBL" id="KAF5474435.1"/>
    </source>
</evidence>
<dbReference type="Proteomes" id="UP000619265">
    <property type="component" value="Unassembled WGS sequence"/>
</dbReference>
<feature type="compositionally biased region" description="Polar residues" evidence="5">
    <location>
        <begin position="1"/>
        <end position="28"/>
    </location>
</feature>
<keyword evidence="2 4" id="KW-0863">Zinc-finger</keyword>
<feature type="region of interest" description="Disordered" evidence="5">
    <location>
        <begin position="407"/>
        <end position="427"/>
    </location>
</feature>
<evidence type="ECO:0000256" key="1">
    <source>
        <dbReference type="ARBA" id="ARBA00022723"/>
    </source>
</evidence>
<reference evidence="7" key="2">
    <citation type="submission" date="2020-03" db="EMBL/GenBank/DDBJ databases">
        <title>Walnut 2.0.</title>
        <authorList>
            <person name="Marrano A."/>
            <person name="Britton M."/>
            <person name="Zimin A.V."/>
            <person name="Zaini P.A."/>
            <person name="Workman R."/>
            <person name="Puiu D."/>
            <person name="Bianco L."/>
            <person name="Allen B.J."/>
            <person name="Troggio M."/>
            <person name="Leslie C.A."/>
            <person name="Timp W."/>
            <person name="Dendekar A."/>
            <person name="Salzberg S.L."/>
            <person name="Neale D.B."/>
        </authorList>
    </citation>
    <scope>NUCLEOTIDE SEQUENCE</scope>
    <source>
        <tissue evidence="7">Leaves</tissue>
    </source>
</reference>
<feature type="zinc finger region" description="C3H1-type" evidence="4">
    <location>
        <begin position="301"/>
        <end position="328"/>
    </location>
</feature>
<evidence type="ECO:0000256" key="2">
    <source>
        <dbReference type="ARBA" id="ARBA00022771"/>
    </source>
</evidence>
<feature type="compositionally biased region" description="Acidic residues" evidence="5">
    <location>
        <begin position="66"/>
        <end position="80"/>
    </location>
</feature>
<proteinExistence type="predicted"/>
<feature type="non-terminal residue" evidence="7">
    <location>
        <position position="826"/>
    </location>
</feature>
<dbReference type="EMBL" id="LIHL02000003">
    <property type="protein sequence ID" value="KAF5474435.1"/>
    <property type="molecule type" value="Genomic_DNA"/>
</dbReference>
<comment type="caution">
    <text evidence="7">The sequence shown here is derived from an EMBL/GenBank/DDBJ whole genome shotgun (WGS) entry which is preliminary data.</text>
</comment>
<keyword evidence="3 4" id="KW-0862">Zinc</keyword>
<feature type="region of interest" description="Disordered" evidence="5">
    <location>
        <begin position="158"/>
        <end position="182"/>
    </location>
</feature>
<dbReference type="InterPro" id="IPR052650">
    <property type="entry name" value="Zinc_finger_CCCH"/>
</dbReference>
<dbReference type="GO" id="GO:0008270">
    <property type="term" value="F:zinc ion binding"/>
    <property type="evidence" value="ECO:0007669"/>
    <property type="project" value="UniProtKB-KW"/>
</dbReference>
<dbReference type="Gramene" id="Jr03_07570_p1">
    <property type="protein sequence ID" value="cds.Jr03_07570_p1"/>
    <property type="gene ID" value="Jr03_07570"/>
</dbReference>
<dbReference type="PROSITE" id="PS50103">
    <property type="entry name" value="ZF_C3H1"/>
    <property type="match status" value="1"/>
</dbReference>
<evidence type="ECO:0000256" key="3">
    <source>
        <dbReference type="ARBA" id="ARBA00022833"/>
    </source>
</evidence>
<dbReference type="Pfam" id="PF00642">
    <property type="entry name" value="zf-CCCH"/>
    <property type="match status" value="1"/>
</dbReference>
<evidence type="ECO:0000313" key="8">
    <source>
        <dbReference type="Proteomes" id="UP000619265"/>
    </source>
</evidence>
<gene>
    <name evidence="7" type="ORF">F2P56_006334</name>
</gene>
<dbReference type="InterPro" id="IPR036855">
    <property type="entry name" value="Znf_CCCH_sf"/>
</dbReference>
<feature type="compositionally biased region" description="Basic and acidic residues" evidence="5">
    <location>
        <begin position="36"/>
        <end position="45"/>
    </location>
</feature>
<feature type="region of interest" description="Disordered" evidence="5">
    <location>
        <begin position="699"/>
        <end position="720"/>
    </location>
</feature>
<dbReference type="SUPFAM" id="SSF90229">
    <property type="entry name" value="CCCH zinc finger"/>
    <property type="match status" value="1"/>
</dbReference>
<dbReference type="PANTHER" id="PTHR36886">
    <property type="entry name" value="PROTEIN FRIGIDA-ESSENTIAL 1"/>
    <property type="match status" value="1"/>
</dbReference>
<organism evidence="7 8">
    <name type="scientific">Juglans regia</name>
    <name type="common">English walnut</name>
    <dbReference type="NCBI Taxonomy" id="51240"/>
    <lineage>
        <taxon>Eukaryota</taxon>
        <taxon>Viridiplantae</taxon>
        <taxon>Streptophyta</taxon>
        <taxon>Embryophyta</taxon>
        <taxon>Tracheophyta</taxon>
        <taxon>Spermatophyta</taxon>
        <taxon>Magnoliopsida</taxon>
        <taxon>eudicotyledons</taxon>
        <taxon>Gunneridae</taxon>
        <taxon>Pentapetalae</taxon>
        <taxon>rosids</taxon>
        <taxon>fabids</taxon>
        <taxon>Fagales</taxon>
        <taxon>Juglandaceae</taxon>
        <taxon>Juglans</taxon>
    </lineage>
</organism>
<sequence length="826" mass="91493">TSPLASAPSHLQNSAPAIVRTESTSPHPRNSHHTMHPLDSHATRSDEDEDYEDPVEASDSDIANDGQEEPEYEEVEEQEAEEHGNGNVEKEDDVVEEVEVDGEDELDLSNSPIQADKDPDDVSQDMKFEGHGELLKPGSPALEKYGVKISSDTLTVEESSGNFNFSRPSNEPSTTQKEELGLSYEKSKYMKSRKVLVPKERASKDQSAAQRESNGYLCNKDSIDAKTNFLSSIAGNVMVDAILIKEHLGEEANGVMNTNEESKQLDLQSGHGKKRLESSLAAPDTRIRSLSPDAEIKDGNKRPAVICDFFAQGWCVRGSSCRFLHIKDALNNTAQKPEADASTLNWKKVQVDEGLRDIAERSRSPGFPEPQASSVGKCLEFSSQLSSERSRSPVFVSYKDVGRDGQRHNWPADNYGDHASSNARGSSIVRNGSLPDYRLSSSGSVLLSSNYRSGVFPSHSSSMAEMCSIWSQHIHSDLNLPHKIHSLNLSSNTSFLSTSMLPSHRFSSWRASSSPFSCSSSLLCSSSPFYDSKSESLPLTNVPLKSTEHKTKFSSNDWEPSVPFQPSFFIPPIGTPTQGRQYDPLLDSIELPRIGDRSFGVSVCGHGVSIMDTSRSRKYDDSVLTGMLGTECNDETTSVSSHNKFHENVLEKESHERVSLTTRAETVGTSAVVCQNGTMPKEDNPLDHSRVKYMTKMSNEDHGSSHQNDVSMHQEDLKVSRARPDNKMDVRHKMDGNMHRESRAGRHFRAALIDLVKELLKPNWLDGHLNKDAHNMIVKKVVDKVLRTLQSHQVPTTLESVKQYLSSSRPKIAKLVEGYVDKYGKS</sequence>
<feature type="domain" description="C3H1-type" evidence="6">
    <location>
        <begin position="301"/>
        <end position="328"/>
    </location>
</feature>
<feature type="compositionally biased region" description="Polar residues" evidence="5">
    <location>
        <begin position="158"/>
        <end position="175"/>
    </location>
</feature>
<dbReference type="SMART" id="SM00356">
    <property type="entry name" value="ZnF_C3H1"/>
    <property type="match status" value="1"/>
</dbReference>
<protein>
    <recommendedName>
        <fullName evidence="6">C3H1-type domain-containing protein</fullName>
    </recommendedName>
</protein>
<dbReference type="InterPro" id="IPR000571">
    <property type="entry name" value="Znf_CCCH"/>
</dbReference>
<reference evidence="7" key="1">
    <citation type="submission" date="2015-10" db="EMBL/GenBank/DDBJ databases">
        <authorList>
            <person name="Martinez-Garcia P.J."/>
            <person name="Crepeau M.W."/>
            <person name="Puiu D."/>
            <person name="Gonzalez-Ibeas D."/>
            <person name="Whalen J."/>
            <person name="Stevens K."/>
            <person name="Paul R."/>
            <person name="Butterfield T."/>
            <person name="Britton M."/>
            <person name="Reagan R."/>
            <person name="Chakraborty S."/>
            <person name="Walawage S.L."/>
            <person name="Vasquez-Gross H.A."/>
            <person name="Cardeno C."/>
            <person name="Famula R."/>
            <person name="Pratt K."/>
            <person name="Kuruganti S."/>
            <person name="Aradhya M.K."/>
            <person name="Leslie C.A."/>
            <person name="Dandekar A.M."/>
            <person name="Salzberg S.L."/>
            <person name="Wegrzyn J.L."/>
            <person name="Langley C.H."/>
            <person name="Neale D.B."/>
        </authorList>
    </citation>
    <scope>NUCLEOTIDE SEQUENCE</scope>
    <source>
        <tissue evidence="7">Leaves</tissue>
    </source>
</reference>
<dbReference type="PANTHER" id="PTHR36886:SF3">
    <property type="entry name" value="PROTEIN FRIGIDA-ESSENTIAL 1"/>
    <property type="match status" value="1"/>
</dbReference>
<dbReference type="Gene3D" id="4.10.1000.10">
    <property type="entry name" value="Zinc finger, CCCH-type"/>
    <property type="match status" value="1"/>
</dbReference>
<accession>A0A833Y3E5</accession>